<dbReference type="SUPFAM" id="SSF48371">
    <property type="entry name" value="ARM repeat"/>
    <property type="match status" value="1"/>
</dbReference>
<name>A0A2H0BRB3_9BACT</name>
<organism evidence="1 2">
    <name type="scientific">Candidatus Uhrbacteria bacterium CG22_combo_CG10-13_8_21_14_all_47_17</name>
    <dbReference type="NCBI Taxonomy" id="1975041"/>
    <lineage>
        <taxon>Bacteria</taxon>
        <taxon>Candidatus Uhriibacteriota</taxon>
    </lineage>
</organism>
<dbReference type="EMBL" id="PCSZ01000080">
    <property type="protein sequence ID" value="PIP60144.1"/>
    <property type="molecule type" value="Genomic_DNA"/>
</dbReference>
<dbReference type="PANTHER" id="PTHR34070">
    <property type="entry name" value="ARMADILLO-TYPE FOLD"/>
    <property type="match status" value="1"/>
</dbReference>
<evidence type="ECO:0000313" key="2">
    <source>
        <dbReference type="Proteomes" id="UP000231581"/>
    </source>
</evidence>
<dbReference type="Proteomes" id="UP000231581">
    <property type="component" value="Unassembled WGS sequence"/>
</dbReference>
<protein>
    <submittedName>
        <fullName evidence="1">DNA alkylation repair protein</fullName>
    </submittedName>
</protein>
<comment type="caution">
    <text evidence="1">The sequence shown here is derived from an EMBL/GenBank/DDBJ whole genome shotgun (WGS) entry which is preliminary data.</text>
</comment>
<dbReference type="Pfam" id="PF08713">
    <property type="entry name" value="DNA_alkylation"/>
    <property type="match status" value="1"/>
</dbReference>
<dbReference type="InterPro" id="IPR014825">
    <property type="entry name" value="DNA_alkylation"/>
</dbReference>
<dbReference type="AlphaFoldDB" id="A0A2H0BRB3"/>
<evidence type="ECO:0000313" key="1">
    <source>
        <dbReference type="EMBL" id="PIP60144.1"/>
    </source>
</evidence>
<dbReference type="CDD" id="cd06561">
    <property type="entry name" value="AlkD_like"/>
    <property type="match status" value="1"/>
</dbReference>
<sequence length="246" mass="28402">MSPSSKLSSFQKELHALADQDTAQISSSFFKTGPGEYGEKDRFLGIRVPKIRAIAKKFQSFSLQDIEALLNSSWHEERLAGVIVLVETYKKASKQIQAEIFRFYLNHVTHINNWDLVDVSAPTIVGGSLLHSPRKTLDVLAASKNIWERRIAIVSTLAFIRENDFKDTLRISELLLQDTHDLMHKACGWMLREVYKRSPYTLETFLKAHAEQMPRTMLRYAIERMPERQRKSWLRVKTLPKTKTLA</sequence>
<proteinExistence type="predicted"/>
<gene>
    <name evidence="1" type="ORF">COX00_04880</name>
</gene>
<dbReference type="PANTHER" id="PTHR34070:SF1">
    <property type="entry name" value="DNA ALKYLATION REPAIR PROTEIN"/>
    <property type="match status" value="1"/>
</dbReference>
<dbReference type="InterPro" id="IPR016024">
    <property type="entry name" value="ARM-type_fold"/>
</dbReference>
<accession>A0A2H0BRB3</accession>
<dbReference type="Gene3D" id="1.25.10.90">
    <property type="match status" value="1"/>
</dbReference>
<reference evidence="1 2" key="1">
    <citation type="submission" date="2017-09" db="EMBL/GenBank/DDBJ databases">
        <title>Depth-based differentiation of microbial function through sediment-hosted aquifers and enrichment of novel symbionts in the deep terrestrial subsurface.</title>
        <authorList>
            <person name="Probst A.J."/>
            <person name="Ladd B."/>
            <person name="Jarett J.K."/>
            <person name="Geller-Mcgrath D.E."/>
            <person name="Sieber C.M."/>
            <person name="Emerson J.B."/>
            <person name="Anantharaman K."/>
            <person name="Thomas B.C."/>
            <person name="Malmstrom R."/>
            <person name="Stieglmeier M."/>
            <person name="Klingl A."/>
            <person name="Woyke T."/>
            <person name="Ryan C.M."/>
            <person name="Banfield J.F."/>
        </authorList>
    </citation>
    <scope>NUCLEOTIDE SEQUENCE [LARGE SCALE GENOMIC DNA]</scope>
    <source>
        <strain evidence="1">CG22_combo_CG10-13_8_21_14_all_47_17</strain>
    </source>
</reference>